<accession>A0ABQ9IDP0</accession>
<dbReference type="Proteomes" id="UP001159363">
    <property type="component" value="Chromosome 2"/>
</dbReference>
<gene>
    <name evidence="2" type="ORF">PR048_006616</name>
</gene>
<reference evidence="2 3" key="1">
    <citation type="submission" date="2023-02" db="EMBL/GenBank/DDBJ databases">
        <title>LHISI_Scaffold_Assembly.</title>
        <authorList>
            <person name="Stuart O.P."/>
            <person name="Cleave R."/>
            <person name="Magrath M.J.L."/>
            <person name="Mikheyev A.S."/>
        </authorList>
    </citation>
    <scope>NUCLEOTIDE SEQUENCE [LARGE SCALE GENOMIC DNA]</scope>
    <source>
        <strain evidence="2">Daus_M_001</strain>
        <tissue evidence="2">Leg muscle</tissue>
    </source>
</reference>
<comment type="caution">
    <text evidence="2">The sequence shown here is derived from an EMBL/GenBank/DDBJ whole genome shotgun (WGS) entry which is preliminary data.</text>
</comment>
<sequence length="326" mass="36666">MPVIGGFSQWSPISLLLHSCPPPYSPHLNLIDSLDSAVDSCPNLFTTTRRNELKLWRSPPPPIRPTDHGRCFAVLTQRNIFSDPLAIEWCNGISIVVDRFGAAIPNFIPRFRMFWISSHYSLQILRRIHLNNNHRQSMFIEYRLETPNKDTRCRPAHKAARDDPGEHHQKRPSGTVPCARICILSTQCGTEIPACCTVAGCSEMLMESVPLAANQLAGSRPDAWRAPTRCRDCLSRPGEGLSDTAPRREVPPRQRCVCVGPRVAADQSHDATRAHLVISRVRVDTRFACLLQTRRIWLHPGVKVIRVNSTHPSSVGRFARLLTKRS</sequence>
<feature type="compositionally biased region" description="Basic and acidic residues" evidence="1">
    <location>
        <begin position="151"/>
        <end position="167"/>
    </location>
</feature>
<name>A0ABQ9IDP0_9NEOP</name>
<evidence type="ECO:0000313" key="2">
    <source>
        <dbReference type="EMBL" id="KAJ8894008.1"/>
    </source>
</evidence>
<feature type="region of interest" description="Disordered" evidence="1">
    <location>
        <begin position="151"/>
        <end position="173"/>
    </location>
</feature>
<evidence type="ECO:0000256" key="1">
    <source>
        <dbReference type="SAM" id="MobiDB-lite"/>
    </source>
</evidence>
<keyword evidence="3" id="KW-1185">Reference proteome</keyword>
<organism evidence="2 3">
    <name type="scientific">Dryococelus australis</name>
    <dbReference type="NCBI Taxonomy" id="614101"/>
    <lineage>
        <taxon>Eukaryota</taxon>
        <taxon>Metazoa</taxon>
        <taxon>Ecdysozoa</taxon>
        <taxon>Arthropoda</taxon>
        <taxon>Hexapoda</taxon>
        <taxon>Insecta</taxon>
        <taxon>Pterygota</taxon>
        <taxon>Neoptera</taxon>
        <taxon>Polyneoptera</taxon>
        <taxon>Phasmatodea</taxon>
        <taxon>Verophasmatodea</taxon>
        <taxon>Anareolatae</taxon>
        <taxon>Phasmatidae</taxon>
        <taxon>Eurycanthinae</taxon>
        <taxon>Dryococelus</taxon>
    </lineage>
</organism>
<protein>
    <submittedName>
        <fullName evidence="2">Uncharacterized protein</fullName>
    </submittedName>
</protein>
<dbReference type="EMBL" id="JARBHB010000002">
    <property type="protein sequence ID" value="KAJ8894008.1"/>
    <property type="molecule type" value="Genomic_DNA"/>
</dbReference>
<evidence type="ECO:0000313" key="3">
    <source>
        <dbReference type="Proteomes" id="UP001159363"/>
    </source>
</evidence>
<proteinExistence type="predicted"/>